<sequence length="157" mass="17215">MATNFSFSALLRHLDAGTSPNRSPSSPTEEHMRKVMEAYVANIGKADPEFAAKYMAEGLTLADPVGSDPLAGSNTQESVSEVLSRLIDVPFTPQRAELISPIRFSLENQAAMAFKFWAEIDGRNISIDIIDVMTFDASGKICDIRAYWGIENVTLLD</sequence>
<keyword evidence="2" id="KW-1185">Reference proteome</keyword>
<dbReference type="GO" id="GO:0004769">
    <property type="term" value="F:steroid Delta-isomerase activity"/>
    <property type="evidence" value="ECO:0007669"/>
    <property type="project" value="UniProtKB-EC"/>
</dbReference>
<dbReference type="RefSeq" id="WP_183557596.1">
    <property type="nucleotide sequence ID" value="NZ_JACHBX010000006.1"/>
</dbReference>
<dbReference type="Proteomes" id="UP000540787">
    <property type="component" value="Unassembled WGS sequence"/>
</dbReference>
<reference evidence="1 2" key="1">
    <citation type="submission" date="2020-08" db="EMBL/GenBank/DDBJ databases">
        <title>The Agave Microbiome: Exploring the role of microbial communities in plant adaptations to desert environments.</title>
        <authorList>
            <person name="Partida-Martinez L.P."/>
        </authorList>
    </citation>
    <scope>NUCLEOTIDE SEQUENCE [LARGE SCALE GENOMIC DNA]</scope>
    <source>
        <strain evidence="1 2">AT3.2</strain>
    </source>
</reference>
<comment type="caution">
    <text evidence="1">The sequence shown here is derived from an EMBL/GenBank/DDBJ whole genome shotgun (WGS) entry which is preliminary data.</text>
</comment>
<dbReference type="Gene3D" id="3.10.450.50">
    <property type="match status" value="1"/>
</dbReference>
<name>A0A7X0CGQ5_9BURK</name>
<organism evidence="1 2">
    <name type="scientific">Massilia aurea</name>
    <dbReference type="NCBI Taxonomy" id="373040"/>
    <lineage>
        <taxon>Bacteria</taxon>
        <taxon>Pseudomonadati</taxon>
        <taxon>Pseudomonadota</taxon>
        <taxon>Betaproteobacteria</taxon>
        <taxon>Burkholderiales</taxon>
        <taxon>Oxalobacteraceae</taxon>
        <taxon>Telluria group</taxon>
        <taxon>Massilia</taxon>
    </lineage>
</organism>
<keyword evidence="1" id="KW-0413">Isomerase</keyword>
<dbReference type="AlphaFoldDB" id="A0A7X0CGQ5"/>
<dbReference type="EMBL" id="JACHBX010000006">
    <property type="protein sequence ID" value="MBB6136259.1"/>
    <property type="molecule type" value="Genomic_DNA"/>
</dbReference>
<dbReference type="InterPro" id="IPR032710">
    <property type="entry name" value="NTF2-like_dom_sf"/>
</dbReference>
<dbReference type="EC" id="5.3.3.1" evidence="1"/>
<evidence type="ECO:0000313" key="2">
    <source>
        <dbReference type="Proteomes" id="UP000540787"/>
    </source>
</evidence>
<evidence type="ECO:0000313" key="1">
    <source>
        <dbReference type="EMBL" id="MBB6136259.1"/>
    </source>
</evidence>
<proteinExistence type="predicted"/>
<gene>
    <name evidence="1" type="ORF">HD842_004437</name>
</gene>
<accession>A0A7X0CGQ5</accession>
<protein>
    <submittedName>
        <fullName evidence="1">Steroid delta-isomerase</fullName>
        <ecNumber evidence="1">5.3.3.1</ecNumber>
    </submittedName>
</protein>
<dbReference type="SUPFAM" id="SSF54427">
    <property type="entry name" value="NTF2-like"/>
    <property type="match status" value="1"/>
</dbReference>